<accession>A0A915YJ08</accession>
<keyword evidence="2" id="KW-1185">Reference proteome</keyword>
<organism evidence="1 2">
    <name type="scientific">Aureispira anguillae</name>
    <dbReference type="NCBI Taxonomy" id="2864201"/>
    <lineage>
        <taxon>Bacteria</taxon>
        <taxon>Pseudomonadati</taxon>
        <taxon>Bacteroidota</taxon>
        <taxon>Saprospiria</taxon>
        <taxon>Saprospirales</taxon>
        <taxon>Saprospiraceae</taxon>
        <taxon>Aureispira</taxon>
    </lineage>
</organism>
<dbReference type="Proteomes" id="UP001060919">
    <property type="component" value="Chromosome"/>
</dbReference>
<dbReference type="EMBL" id="AP026867">
    <property type="protein sequence ID" value="BDS14098.1"/>
    <property type="molecule type" value="Genomic_DNA"/>
</dbReference>
<name>A0A915YJ08_9BACT</name>
<protein>
    <recommendedName>
        <fullName evidence="3">AbiEi antitoxin C-terminal domain-containing protein</fullName>
    </recommendedName>
</protein>
<evidence type="ECO:0000313" key="2">
    <source>
        <dbReference type="Proteomes" id="UP001060919"/>
    </source>
</evidence>
<sequence>MGRRSRFSIAKKDIVSFFDEQAASIFTKNMLASIFYEQQDFWRLATSMRVNDFIDELIKTKHLKKYSFKFPDRSITLYTWKEFNFYKLLTSLKPNSYLCFHTALHLHNLTEQIPKQYYVSSLRASKLDRRDNYTLDNIQQEAIDKAFSKQKIGSSKFAVFDESRVFLLESHLAEGIGIQELSIGNFNDTIRVTDLERTLIDAVVRPFYCGGVYEVLKAFELCSDKISINRISSYLKRLDFIYPYHQAIGFYLERTGKFPESAIQKIHNRFQKKRKMYLTYGQKNLSFSETWQVYYPSSLGK</sequence>
<dbReference type="AlphaFoldDB" id="A0A915YJ08"/>
<evidence type="ECO:0000313" key="1">
    <source>
        <dbReference type="EMBL" id="BDS14098.1"/>
    </source>
</evidence>
<reference evidence="1" key="1">
    <citation type="submission" date="2022-09" db="EMBL/GenBank/DDBJ databases">
        <title>Aureispira anguillicida sp. nov., isolated from Leptocephalus of Japanese eel Anguilla japonica.</title>
        <authorList>
            <person name="Yuasa K."/>
            <person name="Mekata T."/>
            <person name="Ikunari K."/>
        </authorList>
    </citation>
    <scope>NUCLEOTIDE SEQUENCE</scope>
    <source>
        <strain evidence="1">EL160426</strain>
    </source>
</reference>
<dbReference type="KEGG" id="aup:AsAng_0048650"/>
<proteinExistence type="predicted"/>
<dbReference type="RefSeq" id="WP_264789332.1">
    <property type="nucleotide sequence ID" value="NZ_AP026867.1"/>
</dbReference>
<evidence type="ECO:0008006" key="3">
    <source>
        <dbReference type="Google" id="ProtNLM"/>
    </source>
</evidence>
<gene>
    <name evidence="1" type="ORF">AsAng_0048650</name>
</gene>